<feature type="chain" id="PRO_5044517477" description="Carbonic anhydrase" evidence="8">
    <location>
        <begin position="21"/>
        <end position="289"/>
    </location>
</feature>
<evidence type="ECO:0000256" key="2">
    <source>
        <dbReference type="ARBA" id="ARBA00010718"/>
    </source>
</evidence>
<dbReference type="PANTHER" id="PTHR18952">
    <property type="entry name" value="CARBONIC ANHYDRASE"/>
    <property type="match status" value="1"/>
</dbReference>
<dbReference type="EC" id="4.2.1.1" evidence="3 8"/>
<dbReference type="PROSITE" id="PS51144">
    <property type="entry name" value="ALPHA_CA_2"/>
    <property type="match status" value="1"/>
</dbReference>
<keyword evidence="5 8" id="KW-0862">Zinc</keyword>
<dbReference type="SUPFAM" id="SSF51069">
    <property type="entry name" value="Carbonic anhydrase"/>
    <property type="match status" value="1"/>
</dbReference>
<sequence>MVALLLPSFISFIIFAGATASQWSYNPREEASKWSYSTKNNWPLEFPLHCAGYRQSPINIPKKETSWKWLGTFLPLKFSGYDTVPTSMTAVNNFHTLSVTAAYLRKPRIFSGGLSSPYELLNFHFHWGSDETKGSEHTINTVQYPLELHLVHKLVGQTVDDALETSQGLAVLGIFFELSRTDNPALSRLLNITSQLTKENNYTANVPNPYALSSLLPDDLSSYYRYEGSLTTPVCNEVVVWTVFKQPLPVSKAQLDALRDLTDDKGQPIQDNYRNPLPLNGRKVYRSWL</sequence>
<reference evidence="12" key="4">
    <citation type="submission" date="2025-04" db="UniProtKB">
        <authorList>
            <consortium name="RefSeq"/>
        </authorList>
    </citation>
    <scope>IDENTIFICATION</scope>
    <source>
        <tissue evidence="12">Whole organism</tissue>
    </source>
</reference>
<feature type="signal peptide" evidence="8">
    <location>
        <begin position="1"/>
        <end position="20"/>
    </location>
</feature>
<comment type="cofactor">
    <cofactor evidence="8">
        <name>Zn(2+)</name>
        <dbReference type="ChEBI" id="CHEBI:29105"/>
    </cofactor>
</comment>
<dbReference type="Proteomes" id="UP000711488">
    <property type="component" value="Unassembled WGS sequence"/>
</dbReference>
<protein>
    <recommendedName>
        <fullName evidence="3 8">Carbonic anhydrase</fullName>
        <ecNumber evidence="3 8">4.2.1.1</ecNumber>
    </recommendedName>
</protein>
<dbReference type="GO" id="GO:0005886">
    <property type="term" value="C:plasma membrane"/>
    <property type="evidence" value="ECO:0007669"/>
    <property type="project" value="TreeGrafter"/>
</dbReference>
<reference evidence="10" key="1">
    <citation type="submission" date="2014-08" db="EMBL/GenBank/DDBJ databases">
        <authorList>
            <person name="Murali S."/>
            <person name="Richards S."/>
            <person name="Bandaranaike D."/>
            <person name="Bellair M."/>
            <person name="Blankenburg K."/>
            <person name="Chao H."/>
            <person name="Dinh H."/>
            <person name="Doddapaneni H."/>
            <person name="Dugan-Rocha S."/>
            <person name="Elkadiri S."/>
            <person name="Gnanaolivu R."/>
            <person name="Hughes D."/>
            <person name="Lee S."/>
            <person name="Li M."/>
            <person name="Ming W."/>
            <person name="Munidasa M."/>
            <person name="Muniz J."/>
            <person name="Nguyen L."/>
            <person name="Osuji N."/>
            <person name="Pu L.-L."/>
            <person name="Puazo M."/>
            <person name="Skinner E."/>
            <person name="Qu C."/>
            <person name="Quiroz J."/>
            <person name="Raj R."/>
            <person name="Weissenberger G."/>
            <person name="Xin Y."/>
            <person name="Zou X."/>
            <person name="Han Y."/>
            <person name="Worley K."/>
            <person name="Muzny D."/>
            <person name="Gibbs R."/>
        </authorList>
    </citation>
    <scope>NUCLEOTIDE SEQUENCE</scope>
    <source>
        <strain evidence="10">HAZT.00-mixed</strain>
        <tissue evidence="10">Whole organism</tissue>
    </source>
</reference>
<dbReference type="Proteomes" id="UP000694843">
    <property type="component" value="Unplaced"/>
</dbReference>
<reference evidence="10" key="3">
    <citation type="submission" date="2019-06" db="EMBL/GenBank/DDBJ databases">
        <authorList>
            <person name="Poynton C."/>
            <person name="Hasenbein S."/>
            <person name="Benoit J.B."/>
            <person name="Sepulveda M.S."/>
            <person name="Poelchau M.F."/>
            <person name="Murali S.C."/>
            <person name="Chen S."/>
            <person name="Glastad K.M."/>
            <person name="Werren J.H."/>
            <person name="Vineis J.H."/>
            <person name="Bowen J.L."/>
            <person name="Friedrich M."/>
            <person name="Jones J."/>
            <person name="Robertson H.M."/>
            <person name="Feyereisen R."/>
            <person name="Mechler-Hickson A."/>
            <person name="Mathers N."/>
            <person name="Lee C.E."/>
            <person name="Colbourne J.K."/>
            <person name="Biales A."/>
            <person name="Johnston J.S."/>
            <person name="Wellborn G.A."/>
            <person name="Rosendale A.J."/>
            <person name="Cridge A.G."/>
            <person name="Munoz-Torres M.C."/>
            <person name="Bain P.A."/>
            <person name="Manny A.R."/>
            <person name="Major K.M."/>
            <person name="Lambert F.N."/>
            <person name="Vulpe C.D."/>
            <person name="Tuck P."/>
            <person name="Blalock B.J."/>
            <person name="Lin Y.-Y."/>
            <person name="Smith M.E."/>
            <person name="Ochoa-Acuna H."/>
            <person name="Chen M.-J.M."/>
            <person name="Childers C.P."/>
            <person name="Qu J."/>
            <person name="Dugan S."/>
            <person name="Lee S.L."/>
            <person name="Chao H."/>
            <person name="Dinh H."/>
            <person name="Han Y."/>
            <person name="Doddapaneni H."/>
            <person name="Worley K.C."/>
            <person name="Muzny D.M."/>
            <person name="Gibbs R.A."/>
            <person name="Richards S."/>
        </authorList>
    </citation>
    <scope>NUCLEOTIDE SEQUENCE</scope>
    <source>
        <strain evidence="10">HAZT.00-mixed</strain>
        <tissue evidence="10">Whole organism</tissue>
    </source>
</reference>
<comment type="catalytic activity">
    <reaction evidence="7 8">
        <text>hydrogencarbonate + H(+) = CO2 + H2O</text>
        <dbReference type="Rhea" id="RHEA:10748"/>
        <dbReference type="ChEBI" id="CHEBI:15377"/>
        <dbReference type="ChEBI" id="CHEBI:15378"/>
        <dbReference type="ChEBI" id="CHEBI:16526"/>
        <dbReference type="ChEBI" id="CHEBI:17544"/>
        <dbReference type="EC" id="4.2.1.1"/>
    </reaction>
</comment>
<accession>A0A6A0GYT2</accession>
<comment type="function">
    <text evidence="1 8">Reversible hydration of carbon dioxide.</text>
</comment>
<evidence type="ECO:0000256" key="8">
    <source>
        <dbReference type="RuleBase" id="RU367011"/>
    </source>
</evidence>
<evidence type="ECO:0000313" key="11">
    <source>
        <dbReference type="Proteomes" id="UP000694843"/>
    </source>
</evidence>
<evidence type="ECO:0000259" key="9">
    <source>
        <dbReference type="PROSITE" id="PS51144"/>
    </source>
</evidence>
<keyword evidence="11" id="KW-1185">Reference proteome</keyword>
<evidence type="ECO:0000256" key="5">
    <source>
        <dbReference type="ARBA" id="ARBA00022833"/>
    </source>
</evidence>
<dbReference type="PROSITE" id="PS00162">
    <property type="entry name" value="ALPHA_CA_1"/>
    <property type="match status" value="1"/>
</dbReference>
<evidence type="ECO:0000256" key="6">
    <source>
        <dbReference type="ARBA" id="ARBA00023239"/>
    </source>
</evidence>
<dbReference type="InterPro" id="IPR018338">
    <property type="entry name" value="Carbonic_anhydrase_a-class_CS"/>
</dbReference>
<dbReference type="AlphaFoldDB" id="A0A6A0GYT2"/>
<dbReference type="GO" id="GO:0008270">
    <property type="term" value="F:zinc ion binding"/>
    <property type="evidence" value="ECO:0007669"/>
    <property type="project" value="UniProtKB-UniRule"/>
</dbReference>
<proteinExistence type="inferred from homology"/>
<evidence type="ECO:0000256" key="7">
    <source>
        <dbReference type="ARBA" id="ARBA00048348"/>
    </source>
</evidence>
<evidence type="ECO:0000313" key="10">
    <source>
        <dbReference type="EMBL" id="KAA0192997.1"/>
    </source>
</evidence>
<dbReference type="InterPro" id="IPR023561">
    <property type="entry name" value="Carbonic_anhydrase_a-class"/>
</dbReference>
<dbReference type="PANTHER" id="PTHR18952:SF265">
    <property type="entry name" value="CARBONIC ANHYDRASE"/>
    <property type="match status" value="1"/>
</dbReference>
<reference evidence="10" key="2">
    <citation type="journal article" date="2018" name="Environ. Sci. Technol.">
        <title>The Toxicogenome of Hyalella azteca: A Model for Sediment Ecotoxicology and Evolutionary Toxicology.</title>
        <authorList>
            <person name="Poynton H.C."/>
            <person name="Hasenbein S."/>
            <person name="Benoit J.B."/>
            <person name="Sepulveda M.S."/>
            <person name="Poelchau M.F."/>
            <person name="Hughes D.S.T."/>
            <person name="Murali S.C."/>
            <person name="Chen S."/>
            <person name="Glastad K.M."/>
            <person name="Goodisman M.A.D."/>
            <person name="Werren J.H."/>
            <person name="Vineis J.H."/>
            <person name="Bowen J.L."/>
            <person name="Friedrich M."/>
            <person name="Jones J."/>
            <person name="Robertson H.M."/>
            <person name="Feyereisen R."/>
            <person name="Mechler-Hickson A."/>
            <person name="Mathers N."/>
            <person name="Lee C.E."/>
            <person name="Colbourne J.K."/>
            <person name="Biales A."/>
            <person name="Johnston J.S."/>
            <person name="Wellborn G.A."/>
            <person name="Rosendale A.J."/>
            <person name="Cridge A.G."/>
            <person name="Munoz-Torres M.C."/>
            <person name="Bain P.A."/>
            <person name="Manny A.R."/>
            <person name="Major K.M."/>
            <person name="Lambert F.N."/>
            <person name="Vulpe C.D."/>
            <person name="Tuck P."/>
            <person name="Blalock B.J."/>
            <person name="Lin Y.Y."/>
            <person name="Smith M.E."/>
            <person name="Ochoa-Acuna H."/>
            <person name="Chen M.M."/>
            <person name="Childers C.P."/>
            <person name="Qu J."/>
            <person name="Dugan S."/>
            <person name="Lee S.L."/>
            <person name="Chao H."/>
            <person name="Dinh H."/>
            <person name="Han Y."/>
            <person name="Doddapaneni H."/>
            <person name="Worley K.C."/>
            <person name="Muzny D.M."/>
            <person name="Gibbs R.A."/>
            <person name="Richards S."/>
        </authorList>
    </citation>
    <scope>NUCLEOTIDE SEQUENCE</scope>
    <source>
        <strain evidence="10">HAZT.00-mixed</strain>
        <tissue evidence="10">Whole organism</tissue>
    </source>
</reference>
<dbReference type="InterPro" id="IPR001148">
    <property type="entry name" value="CA_dom"/>
</dbReference>
<evidence type="ECO:0000256" key="1">
    <source>
        <dbReference type="ARBA" id="ARBA00002904"/>
    </source>
</evidence>
<organism evidence="10">
    <name type="scientific">Hyalella azteca</name>
    <name type="common">Amphipod</name>
    <dbReference type="NCBI Taxonomy" id="294128"/>
    <lineage>
        <taxon>Eukaryota</taxon>
        <taxon>Metazoa</taxon>
        <taxon>Ecdysozoa</taxon>
        <taxon>Arthropoda</taxon>
        <taxon>Crustacea</taxon>
        <taxon>Multicrustacea</taxon>
        <taxon>Malacostraca</taxon>
        <taxon>Eumalacostraca</taxon>
        <taxon>Peracarida</taxon>
        <taxon>Amphipoda</taxon>
        <taxon>Senticaudata</taxon>
        <taxon>Talitrida</taxon>
        <taxon>Talitroidea</taxon>
        <taxon>Hyalellidae</taxon>
        <taxon>Hyalella</taxon>
    </lineage>
</organism>
<comment type="similarity">
    <text evidence="2 8">Belongs to the alpha-carbonic anhydrase family.</text>
</comment>
<keyword evidence="6 8" id="KW-0456">Lyase</keyword>
<keyword evidence="4 8" id="KW-0479">Metal-binding</keyword>
<dbReference type="GeneID" id="108680646"/>
<evidence type="ECO:0000256" key="4">
    <source>
        <dbReference type="ARBA" id="ARBA00022723"/>
    </source>
</evidence>
<dbReference type="InterPro" id="IPR036398">
    <property type="entry name" value="CA_dom_sf"/>
</dbReference>
<dbReference type="CDD" id="cd00326">
    <property type="entry name" value="alpha_CA"/>
    <property type="match status" value="1"/>
</dbReference>
<name>A0A6A0GYT2_HYAAZ</name>
<keyword evidence="8" id="KW-0732">Signal</keyword>
<feature type="domain" description="Alpha-carbonic anhydrase" evidence="9">
    <location>
        <begin position="32"/>
        <end position="288"/>
    </location>
</feature>
<gene>
    <name evidence="10" type="primary">CAH10</name>
    <name evidence="12" type="synonym">LOC108680646</name>
    <name evidence="10" type="ORF">HAZT_HAZT004387</name>
</gene>
<dbReference type="GO" id="GO:0004089">
    <property type="term" value="F:carbonate dehydratase activity"/>
    <property type="evidence" value="ECO:0007669"/>
    <property type="project" value="UniProtKB-UniRule"/>
</dbReference>
<dbReference type="RefSeq" id="XP_018025008.1">
    <property type="nucleotide sequence ID" value="XM_018169519.2"/>
</dbReference>
<evidence type="ECO:0000256" key="3">
    <source>
        <dbReference type="ARBA" id="ARBA00012925"/>
    </source>
</evidence>
<dbReference type="EMBL" id="JQDR03011274">
    <property type="protein sequence ID" value="KAA0192997.1"/>
    <property type="molecule type" value="Genomic_DNA"/>
</dbReference>
<dbReference type="KEGG" id="hazt:108680646"/>
<dbReference type="Pfam" id="PF00194">
    <property type="entry name" value="Carb_anhydrase"/>
    <property type="match status" value="1"/>
</dbReference>
<evidence type="ECO:0000313" key="12">
    <source>
        <dbReference type="RefSeq" id="XP_018025008.1"/>
    </source>
</evidence>
<dbReference type="Gene3D" id="3.10.200.10">
    <property type="entry name" value="Alpha carbonic anhydrase"/>
    <property type="match status" value="1"/>
</dbReference>
<dbReference type="OrthoDB" id="429145at2759"/>
<dbReference type="SMART" id="SM01057">
    <property type="entry name" value="Carb_anhydrase"/>
    <property type="match status" value="1"/>
</dbReference>